<organism evidence="1 2">
    <name type="scientific">Luteolibacter flavescens</name>
    <dbReference type="NCBI Taxonomy" id="1859460"/>
    <lineage>
        <taxon>Bacteria</taxon>
        <taxon>Pseudomonadati</taxon>
        <taxon>Verrucomicrobiota</taxon>
        <taxon>Verrucomicrobiia</taxon>
        <taxon>Verrucomicrobiales</taxon>
        <taxon>Verrucomicrobiaceae</taxon>
        <taxon>Luteolibacter</taxon>
    </lineage>
</organism>
<comment type="caution">
    <text evidence="1">The sequence shown here is derived from an EMBL/GenBank/DDBJ whole genome shotgun (WGS) entry which is preliminary data.</text>
</comment>
<gene>
    <name evidence="1" type="ORF">OKA04_00965</name>
</gene>
<evidence type="ECO:0000313" key="1">
    <source>
        <dbReference type="EMBL" id="MCW1883278.1"/>
    </source>
</evidence>
<proteinExistence type="predicted"/>
<protein>
    <submittedName>
        <fullName evidence="1">Uncharacterized protein</fullName>
    </submittedName>
</protein>
<sequence>MSTAGEADRVMKLANYIGSVDEAGLEAIINELHRDPGLDPGDSLRRIVFLAWAKKNPRAALDKLEEPRDFPDKTSIYDQRRRDLSIARAIGSDWAGRDPKAAVKFVNAFFTPDMTNVDILSRQTMGYQLAAGMLAATAARDITAAGWMMRDLGRRTPGNNLSEVKQRVVSQGVLEMQQWLEIFPGRGEGPEAGLDRFSLAYELGFEYSKRDMKAGADFIFDNARHDPLLASDQGIPINFLNSLHFLLTAWKAKDPAGAAAYVEALPERHRAEQLAKTTAREILAK</sequence>
<dbReference type="Proteomes" id="UP001207930">
    <property type="component" value="Unassembled WGS sequence"/>
</dbReference>
<reference evidence="1 2" key="1">
    <citation type="submission" date="2022-10" db="EMBL/GenBank/DDBJ databases">
        <title>Luteolibacter flavescens strain MCCC 1K03193, whole genome shotgun sequencing project.</title>
        <authorList>
            <person name="Zhao G."/>
            <person name="Shen L."/>
        </authorList>
    </citation>
    <scope>NUCLEOTIDE SEQUENCE [LARGE SCALE GENOMIC DNA]</scope>
    <source>
        <strain evidence="1 2">MCCC 1K03193</strain>
    </source>
</reference>
<keyword evidence="2" id="KW-1185">Reference proteome</keyword>
<name>A0ABT3FI79_9BACT</name>
<evidence type="ECO:0000313" key="2">
    <source>
        <dbReference type="Proteomes" id="UP001207930"/>
    </source>
</evidence>
<dbReference type="RefSeq" id="WP_264499240.1">
    <property type="nucleotide sequence ID" value="NZ_JAPDDS010000001.1"/>
</dbReference>
<accession>A0ABT3FI79</accession>
<dbReference type="EMBL" id="JAPDDS010000001">
    <property type="protein sequence ID" value="MCW1883278.1"/>
    <property type="molecule type" value="Genomic_DNA"/>
</dbReference>